<reference evidence="2 3" key="1">
    <citation type="submission" date="2015-09" db="EMBL/GenBank/DDBJ databases">
        <authorList>
            <consortium name="Pathogen Informatics"/>
        </authorList>
    </citation>
    <scope>NUCLEOTIDE SEQUENCE [LARGE SCALE GENOMIC DNA]</scope>
    <source>
        <strain evidence="2 3">2789STDY5608854</strain>
    </source>
</reference>
<evidence type="ECO:0000256" key="1">
    <source>
        <dbReference type="SAM" id="MobiDB-lite"/>
    </source>
</evidence>
<evidence type="ECO:0000313" key="3">
    <source>
        <dbReference type="Proteomes" id="UP000095746"/>
    </source>
</evidence>
<evidence type="ECO:0000313" key="2">
    <source>
        <dbReference type="EMBL" id="CUP16664.1"/>
    </source>
</evidence>
<dbReference type="AlphaFoldDB" id="A0A174KWP3"/>
<gene>
    <name evidence="2" type="ORF">ERS852411_02764</name>
</gene>
<protein>
    <submittedName>
        <fullName evidence="2">Uncharacterized protein</fullName>
    </submittedName>
</protein>
<proteinExistence type="predicted"/>
<name>A0A174KWP3_FLAPL</name>
<organism evidence="2 3">
    <name type="scientific">Flavonifractor plautii</name>
    <name type="common">Fusobacterium plautii</name>
    <dbReference type="NCBI Taxonomy" id="292800"/>
    <lineage>
        <taxon>Bacteria</taxon>
        <taxon>Bacillati</taxon>
        <taxon>Bacillota</taxon>
        <taxon>Clostridia</taxon>
        <taxon>Eubacteriales</taxon>
        <taxon>Oscillospiraceae</taxon>
        <taxon>Flavonifractor</taxon>
    </lineage>
</organism>
<feature type="region of interest" description="Disordered" evidence="1">
    <location>
        <begin position="32"/>
        <end position="52"/>
    </location>
</feature>
<sequence length="52" mass="5549">MSFLQMPSATASRSKRPASCSMRAWNTTWSNTSPNSSFRCSGLPSSMASTAS</sequence>
<feature type="compositionally biased region" description="Polar residues" evidence="1">
    <location>
        <begin position="43"/>
        <end position="52"/>
    </location>
</feature>
<dbReference type="EMBL" id="CYZT01000274">
    <property type="protein sequence ID" value="CUP16664.1"/>
    <property type="molecule type" value="Genomic_DNA"/>
</dbReference>
<dbReference type="Proteomes" id="UP000095746">
    <property type="component" value="Unassembled WGS sequence"/>
</dbReference>
<accession>A0A174KWP3</accession>